<dbReference type="AlphaFoldDB" id="A0A9P7PYK1"/>
<dbReference type="InterPro" id="IPR051729">
    <property type="entry name" value="Opine/Lysopine_DH"/>
</dbReference>
<sequence>MASIGIIGAGHVGCALAFDLASRGHNVVIRAPEGHPGSTAKIKANGGNIDATGLLSGRVRVCVGNGLTQLTETILIVAVPGPGHDPIIRELRQHDLSNKIIIFIAGNAVTFTARAALQGEAKAVLATATSPFSSRISGDGSVSVRGIKKRLQICVLSTEGLASPQESDEVDQELSAQLGVDHVFPMPLLWSASALDIFLTSVNGVMHVPTALMNLGWIETTNGDFLFYRHGMSQGVCRIMEALDQERLAVAAAYDCRIDSALATMNAHYGTEEVTLRDFVAKSTPHNKTKGVQKRFLEQDVPYWLVLCSDLGARAGVPTPSIDSLITLASTLSGKDYRKTGITLGSLGLGTATRHEVYQAFRARSWCSSPPQSSPSPSSSLSSSGISGC</sequence>
<dbReference type="InterPro" id="IPR003421">
    <property type="entry name" value="Opine_DH"/>
</dbReference>
<proteinExistence type="predicted"/>
<reference evidence="4 5" key="1">
    <citation type="journal article" date="2020" name="bioRxiv">
        <title>Whole genome comparisons of ergot fungi reveals the divergence and evolution of species within the genus Claviceps are the result of varying mechanisms driving genome evolution and host range expansion.</title>
        <authorList>
            <person name="Wyka S.A."/>
            <person name="Mondo S.J."/>
            <person name="Liu M."/>
            <person name="Dettman J."/>
            <person name="Nalam V."/>
            <person name="Broders K.D."/>
        </authorList>
    </citation>
    <scope>NUCLEOTIDE SEQUENCE [LARGE SCALE GENOMIC DNA]</scope>
    <source>
        <strain evidence="4 5">LM576</strain>
    </source>
</reference>
<dbReference type="Pfam" id="PF02317">
    <property type="entry name" value="Octopine_DH"/>
    <property type="match status" value="1"/>
</dbReference>
<dbReference type="Pfam" id="PF03807">
    <property type="entry name" value="F420_oxidored"/>
    <property type="match status" value="1"/>
</dbReference>
<dbReference type="Gene3D" id="3.40.50.720">
    <property type="entry name" value="NAD(P)-binding Rossmann-like Domain"/>
    <property type="match status" value="1"/>
</dbReference>
<dbReference type="InterPro" id="IPR028939">
    <property type="entry name" value="P5C_Rdtase_cat_N"/>
</dbReference>
<accession>A0A9P7PYK1</accession>
<dbReference type="InterPro" id="IPR008927">
    <property type="entry name" value="6-PGluconate_DH-like_C_sf"/>
</dbReference>
<evidence type="ECO:0000313" key="5">
    <source>
        <dbReference type="Proteomes" id="UP000732380"/>
    </source>
</evidence>
<organism evidence="4 5">
    <name type="scientific">Claviceps humidiphila</name>
    <dbReference type="NCBI Taxonomy" id="1294629"/>
    <lineage>
        <taxon>Eukaryota</taxon>
        <taxon>Fungi</taxon>
        <taxon>Dikarya</taxon>
        <taxon>Ascomycota</taxon>
        <taxon>Pezizomycotina</taxon>
        <taxon>Sordariomycetes</taxon>
        <taxon>Hypocreomycetidae</taxon>
        <taxon>Hypocreales</taxon>
        <taxon>Clavicipitaceae</taxon>
        <taxon>Claviceps</taxon>
    </lineage>
</organism>
<dbReference type="SUPFAM" id="SSF51735">
    <property type="entry name" value="NAD(P)-binding Rossmann-fold domains"/>
    <property type="match status" value="1"/>
</dbReference>
<dbReference type="SUPFAM" id="SSF48179">
    <property type="entry name" value="6-phosphogluconate dehydrogenase C-terminal domain-like"/>
    <property type="match status" value="1"/>
</dbReference>
<dbReference type="PANTHER" id="PTHR38015">
    <property type="entry name" value="BLR6086 PROTEIN"/>
    <property type="match status" value="1"/>
</dbReference>
<feature type="region of interest" description="Disordered" evidence="1">
    <location>
        <begin position="367"/>
        <end position="389"/>
    </location>
</feature>
<gene>
    <name evidence="4" type="ORF">E4U13_004640</name>
</gene>
<dbReference type="InterPro" id="IPR013328">
    <property type="entry name" value="6PGD_dom2"/>
</dbReference>
<evidence type="ECO:0000313" key="4">
    <source>
        <dbReference type="EMBL" id="KAG6111757.1"/>
    </source>
</evidence>
<keyword evidence="5" id="KW-1185">Reference proteome</keyword>
<evidence type="ECO:0000256" key="1">
    <source>
        <dbReference type="SAM" id="MobiDB-lite"/>
    </source>
</evidence>
<dbReference type="InterPro" id="IPR036291">
    <property type="entry name" value="NAD(P)-bd_dom_sf"/>
</dbReference>
<feature type="domain" description="Pyrroline-5-carboxylate reductase catalytic N-terminal" evidence="3">
    <location>
        <begin position="4"/>
        <end position="103"/>
    </location>
</feature>
<evidence type="ECO:0000259" key="3">
    <source>
        <dbReference type="Pfam" id="PF03807"/>
    </source>
</evidence>
<comment type="caution">
    <text evidence="4">The sequence shown here is derived from an EMBL/GenBank/DDBJ whole genome shotgun (WGS) entry which is preliminary data.</text>
</comment>
<protein>
    <submittedName>
        <fullName evidence="4">Uncharacterized protein</fullName>
    </submittedName>
</protein>
<dbReference type="Gene3D" id="1.10.1040.10">
    <property type="entry name" value="N-(1-d-carboxylethyl)-l-norvaline Dehydrogenase, domain 2"/>
    <property type="match status" value="1"/>
</dbReference>
<dbReference type="Proteomes" id="UP000732380">
    <property type="component" value="Unassembled WGS sequence"/>
</dbReference>
<dbReference type="EMBL" id="SRQM01000368">
    <property type="protein sequence ID" value="KAG6111757.1"/>
    <property type="molecule type" value="Genomic_DNA"/>
</dbReference>
<name>A0A9P7PYK1_9HYPO</name>
<evidence type="ECO:0000259" key="2">
    <source>
        <dbReference type="Pfam" id="PF02317"/>
    </source>
</evidence>
<dbReference type="GO" id="GO:0016491">
    <property type="term" value="F:oxidoreductase activity"/>
    <property type="evidence" value="ECO:0007669"/>
    <property type="project" value="InterPro"/>
</dbReference>
<dbReference type="PANTHER" id="PTHR38015:SF1">
    <property type="entry name" value="OPINE DEHYDROGENASE DOMAIN-CONTAINING PROTEIN"/>
    <property type="match status" value="1"/>
</dbReference>
<feature type="domain" description="Opine dehydrogenase" evidence="2">
    <location>
        <begin position="190"/>
        <end position="332"/>
    </location>
</feature>